<dbReference type="RefSeq" id="WP_349276580.1">
    <property type="nucleotide sequence ID" value="NZ_CP157675.1"/>
</dbReference>
<evidence type="ECO:0000259" key="1">
    <source>
        <dbReference type="Pfam" id="PF13007"/>
    </source>
</evidence>
<dbReference type="EMBL" id="CP157675">
    <property type="protein sequence ID" value="XBP68589.1"/>
    <property type="molecule type" value="Genomic_DNA"/>
</dbReference>
<accession>A0AAU7LLU5</accession>
<dbReference type="AlphaFoldDB" id="A0AAU7LLU5"/>
<reference evidence="2" key="1">
    <citation type="submission" date="2024-05" db="EMBL/GenBank/DDBJ databases">
        <authorList>
            <person name="Bunk B."/>
            <person name="Swiderski J."/>
            <person name="Sproer C."/>
            <person name="Thiel V."/>
        </authorList>
    </citation>
    <scope>NUCLEOTIDE SEQUENCE</scope>
    <source>
        <strain evidence="2">DSM 17735</strain>
    </source>
</reference>
<evidence type="ECO:0000313" key="2">
    <source>
        <dbReference type="EMBL" id="XBP68589.1"/>
    </source>
</evidence>
<sequence length="205" mass="22657">MLRVDQLNAQDFVGLSPAAAAELAARVLSHVGEQSRQIESQAQAIELRDAKIASITFELRRLKARQFAARTERMNAEQRQLFEETLAADQADLEAQLAALKTAFKMPGNAPDTDTPRKPKRQALPEHLKRVDHHHEPENTTCDCGQAMVRISALMDERYKVAISRLGNRVRLAGSAETGGVTDAQRRDLDQNSVQGADRACCARS</sequence>
<proteinExistence type="predicted"/>
<dbReference type="Pfam" id="PF13007">
    <property type="entry name" value="LZ_Tnp_IS66"/>
    <property type="match status" value="1"/>
</dbReference>
<feature type="domain" description="Transposase TnpC homeodomain" evidence="1">
    <location>
        <begin position="57"/>
        <end position="132"/>
    </location>
</feature>
<gene>
    <name evidence="2" type="ORF">ABLV49_11710</name>
</gene>
<dbReference type="InterPro" id="IPR024463">
    <property type="entry name" value="Transposase_TnpC_homeodom"/>
</dbReference>
<protein>
    <recommendedName>
        <fullName evidence="1">Transposase TnpC homeodomain domain-containing protein</fullName>
    </recommendedName>
</protein>
<name>A0AAU7LLU5_9BURK</name>
<organism evidence="2">
    <name type="scientific">Polaromonas hydrogenivorans</name>
    <dbReference type="NCBI Taxonomy" id="335476"/>
    <lineage>
        <taxon>Bacteria</taxon>
        <taxon>Pseudomonadati</taxon>
        <taxon>Pseudomonadota</taxon>
        <taxon>Betaproteobacteria</taxon>
        <taxon>Burkholderiales</taxon>
        <taxon>Comamonadaceae</taxon>
        <taxon>Polaromonas</taxon>
    </lineage>
</organism>